<feature type="region of interest" description="Disordered" evidence="1">
    <location>
        <begin position="97"/>
        <end position="138"/>
    </location>
</feature>
<keyword evidence="4" id="KW-1185">Reference proteome</keyword>
<dbReference type="EMBL" id="VNHW01000001">
    <property type="protein sequence ID" value="TYP90617.1"/>
    <property type="molecule type" value="Genomic_DNA"/>
</dbReference>
<evidence type="ECO:0000256" key="2">
    <source>
        <dbReference type="SAM" id="Phobius"/>
    </source>
</evidence>
<evidence type="ECO:0000256" key="1">
    <source>
        <dbReference type="SAM" id="MobiDB-lite"/>
    </source>
</evidence>
<protein>
    <submittedName>
        <fullName evidence="3">Uncharacterized protein</fullName>
    </submittedName>
</protein>
<feature type="transmembrane region" description="Helical" evidence="2">
    <location>
        <begin position="42"/>
        <end position="60"/>
    </location>
</feature>
<organism evidence="3 4">
    <name type="scientific">Blastococcus xanthinilyticus</name>
    <dbReference type="NCBI Taxonomy" id="1564164"/>
    <lineage>
        <taxon>Bacteria</taxon>
        <taxon>Bacillati</taxon>
        <taxon>Actinomycetota</taxon>
        <taxon>Actinomycetes</taxon>
        <taxon>Geodermatophilales</taxon>
        <taxon>Geodermatophilaceae</taxon>
        <taxon>Blastococcus</taxon>
    </lineage>
</organism>
<gene>
    <name evidence="3" type="ORF">BD833_101335</name>
</gene>
<sequence>MRIWLLVYGVLYVVVELIGSALQSVGWAQLTALDVATAVTDAFLTVSVGLAALLAAHLGARRWGARLLDRGRPDDVEIVPDGPIGVRSWRPPPLALPAAPAPRPSAHSTYSVGAYGTGSGRRTRRLAPSFPEEPGRLL</sequence>
<comment type="caution">
    <text evidence="3">The sequence shown here is derived from an EMBL/GenBank/DDBJ whole genome shotgun (WGS) entry which is preliminary data.</text>
</comment>
<dbReference type="Proteomes" id="UP000322499">
    <property type="component" value="Unassembled WGS sequence"/>
</dbReference>
<dbReference type="AlphaFoldDB" id="A0A5S5D3L3"/>
<evidence type="ECO:0000313" key="3">
    <source>
        <dbReference type="EMBL" id="TYP90617.1"/>
    </source>
</evidence>
<name>A0A5S5D3L3_9ACTN</name>
<dbReference type="RefSeq" id="WP_208092280.1">
    <property type="nucleotide sequence ID" value="NZ_VNHW01000001.1"/>
</dbReference>
<accession>A0A5S5D3L3</accession>
<proteinExistence type="predicted"/>
<keyword evidence="2" id="KW-0812">Transmembrane</keyword>
<evidence type="ECO:0000313" key="4">
    <source>
        <dbReference type="Proteomes" id="UP000322499"/>
    </source>
</evidence>
<keyword evidence="2" id="KW-1133">Transmembrane helix</keyword>
<reference evidence="3 4" key="1">
    <citation type="submission" date="2019-07" db="EMBL/GenBank/DDBJ databases">
        <title>Genomic Encyclopedia of Archaeal and Bacterial Type Strains, Phase II (KMG-II): from individual species to whole genera.</title>
        <authorList>
            <person name="Goeker M."/>
        </authorList>
    </citation>
    <scope>NUCLEOTIDE SEQUENCE [LARGE SCALE GENOMIC DNA]</scope>
    <source>
        <strain evidence="3 4">DSM 46842</strain>
    </source>
</reference>
<keyword evidence="2" id="KW-0472">Membrane</keyword>